<evidence type="ECO:0000313" key="2">
    <source>
        <dbReference type="EMBL" id="KAK9713027.1"/>
    </source>
</evidence>
<dbReference type="EMBL" id="JASPKY010000254">
    <property type="protein sequence ID" value="KAK9713027.1"/>
    <property type="molecule type" value="Genomic_DNA"/>
</dbReference>
<feature type="non-terminal residue" evidence="2">
    <location>
        <position position="49"/>
    </location>
</feature>
<proteinExistence type="predicted"/>
<sequence length="49" mass="5184">MSMLEQSRALSHVQGLPPGAPPMLPPHAMEGPPNSDVLLALLARNKALE</sequence>
<feature type="region of interest" description="Disordered" evidence="1">
    <location>
        <begin position="1"/>
        <end position="32"/>
    </location>
</feature>
<gene>
    <name evidence="2" type="ORF">QE152_g24569</name>
</gene>
<comment type="caution">
    <text evidence="2">The sequence shown here is derived from an EMBL/GenBank/DDBJ whole genome shotgun (WGS) entry which is preliminary data.</text>
</comment>
<organism evidence="2 3">
    <name type="scientific">Popillia japonica</name>
    <name type="common">Japanese beetle</name>
    <dbReference type="NCBI Taxonomy" id="7064"/>
    <lineage>
        <taxon>Eukaryota</taxon>
        <taxon>Metazoa</taxon>
        <taxon>Ecdysozoa</taxon>
        <taxon>Arthropoda</taxon>
        <taxon>Hexapoda</taxon>
        <taxon>Insecta</taxon>
        <taxon>Pterygota</taxon>
        <taxon>Neoptera</taxon>
        <taxon>Endopterygota</taxon>
        <taxon>Coleoptera</taxon>
        <taxon>Polyphaga</taxon>
        <taxon>Scarabaeiformia</taxon>
        <taxon>Scarabaeidae</taxon>
        <taxon>Rutelinae</taxon>
        <taxon>Popillia</taxon>
    </lineage>
</organism>
<dbReference type="Proteomes" id="UP001458880">
    <property type="component" value="Unassembled WGS sequence"/>
</dbReference>
<accession>A0AAW1K3C2</accession>
<protein>
    <submittedName>
        <fullName evidence="2">Uncharacterized protein</fullName>
    </submittedName>
</protein>
<reference evidence="2 3" key="1">
    <citation type="journal article" date="2024" name="BMC Genomics">
        <title>De novo assembly and annotation of Popillia japonica's genome with initial clues to its potential as an invasive pest.</title>
        <authorList>
            <person name="Cucini C."/>
            <person name="Boschi S."/>
            <person name="Funari R."/>
            <person name="Cardaioli E."/>
            <person name="Iannotti N."/>
            <person name="Marturano G."/>
            <person name="Paoli F."/>
            <person name="Bruttini M."/>
            <person name="Carapelli A."/>
            <person name="Frati F."/>
            <person name="Nardi F."/>
        </authorList>
    </citation>
    <scope>NUCLEOTIDE SEQUENCE [LARGE SCALE GENOMIC DNA]</scope>
    <source>
        <strain evidence="2">DMR45628</strain>
    </source>
</reference>
<evidence type="ECO:0000256" key="1">
    <source>
        <dbReference type="SAM" id="MobiDB-lite"/>
    </source>
</evidence>
<dbReference type="AlphaFoldDB" id="A0AAW1K3C2"/>
<keyword evidence="3" id="KW-1185">Reference proteome</keyword>
<name>A0AAW1K3C2_POPJA</name>
<evidence type="ECO:0000313" key="3">
    <source>
        <dbReference type="Proteomes" id="UP001458880"/>
    </source>
</evidence>